<dbReference type="InterPro" id="IPR024077">
    <property type="entry name" value="Neurolysin/TOP_dom2"/>
</dbReference>
<evidence type="ECO:0000256" key="7">
    <source>
        <dbReference type="ARBA" id="ARBA00022833"/>
    </source>
</evidence>
<dbReference type="KEGG" id="slb:AWJ20_1922"/>
<evidence type="ECO:0000256" key="4">
    <source>
        <dbReference type="ARBA" id="ARBA00022670"/>
    </source>
</evidence>
<protein>
    <submittedName>
        <fullName evidence="11">Prd1p</fullName>
    </submittedName>
</protein>
<comment type="subcellular location">
    <subcellularLocation>
        <location evidence="1">Cytoplasm</location>
    </subcellularLocation>
</comment>
<dbReference type="InterPro" id="IPR045090">
    <property type="entry name" value="Pept_M3A_M3B"/>
</dbReference>
<keyword evidence="8 9" id="KW-0482">Metalloprotease</keyword>
<dbReference type="AlphaFoldDB" id="A0A167E484"/>
<organism evidence="11 12">
    <name type="scientific">Sugiyamaella lignohabitans</name>
    <dbReference type="NCBI Taxonomy" id="796027"/>
    <lineage>
        <taxon>Eukaryota</taxon>
        <taxon>Fungi</taxon>
        <taxon>Dikarya</taxon>
        <taxon>Ascomycota</taxon>
        <taxon>Saccharomycotina</taxon>
        <taxon>Dipodascomycetes</taxon>
        <taxon>Dipodascales</taxon>
        <taxon>Trichomonascaceae</taxon>
        <taxon>Sugiyamaella</taxon>
    </lineage>
</organism>
<dbReference type="FunFam" id="3.40.390.10:FF:000006">
    <property type="entry name" value="Thimet oligopeptidase 1"/>
    <property type="match status" value="1"/>
</dbReference>
<dbReference type="SUPFAM" id="SSF55486">
    <property type="entry name" value="Metalloproteases ('zincins'), catalytic domain"/>
    <property type="match status" value="1"/>
</dbReference>
<dbReference type="RefSeq" id="XP_018736100.1">
    <property type="nucleotide sequence ID" value="XM_018878837.1"/>
</dbReference>
<reference evidence="11 12" key="1">
    <citation type="submission" date="2016-02" db="EMBL/GenBank/DDBJ databases">
        <title>Complete genome sequence and transcriptome regulation of the pentose utilising yeast Sugiyamaella lignohabitans.</title>
        <authorList>
            <person name="Bellasio M."/>
            <person name="Peymann A."/>
            <person name="Valli M."/>
            <person name="Sipitzky M."/>
            <person name="Graf A."/>
            <person name="Sauer M."/>
            <person name="Marx H."/>
            <person name="Mattanovich D."/>
        </authorList>
    </citation>
    <scope>NUCLEOTIDE SEQUENCE [LARGE SCALE GENOMIC DNA]</scope>
    <source>
        <strain evidence="11 12">CBS 10342</strain>
    </source>
</reference>
<evidence type="ECO:0000256" key="5">
    <source>
        <dbReference type="ARBA" id="ARBA00022723"/>
    </source>
</evidence>
<keyword evidence="5 9" id="KW-0479">Metal-binding</keyword>
<comment type="similarity">
    <text evidence="2 9">Belongs to the peptidase M3 family.</text>
</comment>
<keyword evidence="12" id="KW-1185">Reference proteome</keyword>
<dbReference type="GO" id="GO:0004222">
    <property type="term" value="F:metalloendopeptidase activity"/>
    <property type="evidence" value="ECO:0007669"/>
    <property type="project" value="InterPro"/>
</dbReference>
<dbReference type="CDD" id="cd06455">
    <property type="entry name" value="M3A_TOP"/>
    <property type="match status" value="1"/>
</dbReference>
<evidence type="ECO:0000256" key="9">
    <source>
        <dbReference type="RuleBase" id="RU003435"/>
    </source>
</evidence>
<evidence type="ECO:0000313" key="12">
    <source>
        <dbReference type="Proteomes" id="UP000189580"/>
    </source>
</evidence>
<name>A0A167E484_9ASCO</name>
<evidence type="ECO:0000259" key="10">
    <source>
        <dbReference type="Pfam" id="PF01432"/>
    </source>
</evidence>
<accession>A0A167E484</accession>
<feature type="domain" description="Peptidase M3A/M3B catalytic" evidence="10">
    <location>
        <begin position="307"/>
        <end position="765"/>
    </location>
</feature>
<keyword evidence="4 9" id="KW-0645">Protease</keyword>
<dbReference type="InterPro" id="IPR024080">
    <property type="entry name" value="Neurolysin/TOP_N"/>
</dbReference>
<dbReference type="Gene3D" id="3.40.390.10">
    <property type="entry name" value="Collagenase (Catalytic Domain)"/>
    <property type="match status" value="1"/>
</dbReference>
<sequence length="768" mass="87847">MKTPRALLRANIRSFSLKERSASANWLGSGYYFHQKQYYRQHQILTARSSPSATRDRFVRNLSTTPYYYTGPSGTITRNINTMSAAASGTVKSASRQPPVAPLRWEITADEIKERQEALLARSKKIEDEIAAEENPTFENVILKYALNENDIINEQCILGFYHHVSADKALREASADAEEKIENYTIEAGSREDVYKSIKKVYDDLPQLTKTLDPESIRLVEKLETKFRRNGLALDKETRDKVSELRKELSSNSIKFSKQLAEETGFLLFTKEELKGVPESILERYQFQEDSGKYKVTFKYPDYLPLMKYAENDATRKTAYIGYENRVLDNKELVKKAITLRAQAAKLLGYKNHSEFVLEERMAKSPEIVNSFLQDLRNRASAKGKEEVDNLIALKNEHRSEPGVAKSSEGPHDQLYSWDHSYYNNLLLERKYQVDDEKISEYFPLNQTIDGMLDIFSVLFDLEFVPTKVDSSLLWHEDVHLFAVWRKDTNQFVGYLYLDMHPRDNKYGHAANFSLTKRFHYPDGSVNYPSTALVCNFSKPTETKPSLLKHSEVTTFFHELGHGLHDLVGDAKYARFSGTSVDWDFVEAPSQMLEFWTWNKDQLKQLSGHYTDPSKKLDDELIDSLIRSKHVNGAIATLRQLSFGIFDLSLHTSTDGDVDIAKLWNEVKEKVIGLSQGGEFTYGYSTFGHIMGGYDSGYYGYMWSEVFACDMYHSKFKADPMSPTVGAEYRDKVIGRGGSVDQTLLLEDFLGRKPNNDAFLHELGIVA</sequence>
<dbReference type="Proteomes" id="UP000189580">
    <property type="component" value="Chromosome a"/>
</dbReference>
<evidence type="ECO:0000313" key="11">
    <source>
        <dbReference type="EMBL" id="ANB13623.1"/>
    </source>
</evidence>
<dbReference type="EMBL" id="CP014501">
    <property type="protein sequence ID" value="ANB13623.1"/>
    <property type="molecule type" value="Genomic_DNA"/>
</dbReference>
<dbReference type="PANTHER" id="PTHR11804">
    <property type="entry name" value="PROTEASE M3 THIMET OLIGOPEPTIDASE-RELATED"/>
    <property type="match status" value="1"/>
</dbReference>
<dbReference type="OrthoDB" id="534666at2759"/>
<dbReference type="Gene3D" id="1.10.1370.10">
    <property type="entry name" value="Neurolysin, domain 3"/>
    <property type="match status" value="1"/>
</dbReference>
<dbReference type="InterPro" id="IPR001567">
    <property type="entry name" value="Pept_M3A_M3B_dom"/>
</dbReference>
<keyword evidence="3" id="KW-0963">Cytoplasm</keyword>
<dbReference type="GO" id="GO:0046872">
    <property type="term" value="F:metal ion binding"/>
    <property type="evidence" value="ECO:0007669"/>
    <property type="project" value="UniProtKB-UniRule"/>
</dbReference>
<dbReference type="GO" id="GO:0005758">
    <property type="term" value="C:mitochondrial intermembrane space"/>
    <property type="evidence" value="ECO:0007669"/>
    <property type="project" value="TreeGrafter"/>
</dbReference>
<dbReference type="FunFam" id="1.20.1050.40:FF:000001">
    <property type="entry name" value="Thimet oligopeptidase 1"/>
    <property type="match status" value="1"/>
</dbReference>
<proteinExistence type="inferred from homology"/>
<dbReference type="PANTHER" id="PTHR11804:SF84">
    <property type="entry name" value="SACCHAROLYSIN"/>
    <property type="match status" value="1"/>
</dbReference>
<dbReference type="GO" id="GO:0006518">
    <property type="term" value="P:peptide metabolic process"/>
    <property type="evidence" value="ECO:0007669"/>
    <property type="project" value="TreeGrafter"/>
</dbReference>
<gene>
    <name evidence="11" type="primary">PRD1</name>
    <name evidence="11" type="ORF">AWJ20_1922</name>
</gene>
<evidence type="ECO:0000256" key="6">
    <source>
        <dbReference type="ARBA" id="ARBA00022801"/>
    </source>
</evidence>
<dbReference type="GeneID" id="30033777"/>
<evidence type="ECO:0000256" key="3">
    <source>
        <dbReference type="ARBA" id="ARBA00022490"/>
    </source>
</evidence>
<keyword evidence="7 9" id="KW-0862">Zinc</keyword>
<dbReference type="InterPro" id="IPR024079">
    <property type="entry name" value="MetalloPept_cat_dom_sf"/>
</dbReference>
<evidence type="ECO:0000256" key="1">
    <source>
        <dbReference type="ARBA" id="ARBA00004496"/>
    </source>
</evidence>
<dbReference type="GO" id="GO:0006508">
    <property type="term" value="P:proteolysis"/>
    <property type="evidence" value="ECO:0007669"/>
    <property type="project" value="UniProtKB-KW"/>
</dbReference>
<evidence type="ECO:0000256" key="2">
    <source>
        <dbReference type="ARBA" id="ARBA00006040"/>
    </source>
</evidence>
<dbReference type="Pfam" id="PF01432">
    <property type="entry name" value="Peptidase_M3"/>
    <property type="match status" value="1"/>
</dbReference>
<dbReference type="Gene3D" id="1.20.1050.40">
    <property type="entry name" value="Endopeptidase. Chain P, domain 1"/>
    <property type="match status" value="1"/>
</dbReference>
<comment type="cofactor">
    <cofactor evidence="9">
        <name>Zn(2+)</name>
        <dbReference type="ChEBI" id="CHEBI:29105"/>
    </cofactor>
    <text evidence="9">Binds 1 zinc ion.</text>
</comment>
<evidence type="ECO:0000256" key="8">
    <source>
        <dbReference type="ARBA" id="ARBA00023049"/>
    </source>
</evidence>
<keyword evidence="6 9" id="KW-0378">Hydrolase</keyword>